<feature type="domain" description="Glycosyl transferase family 3 N-terminal" evidence="3">
    <location>
        <begin position="2"/>
        <end position="67"/>
    </location>
</feature>
<feature type="domain" description="Glycosyl transferase family 3" evidence="2">
    <location>
        <begin position="93"/>
        <end position="325"/>
    </location>
</feature>
<accession>A0A916NJ16</accession>
<dbReference type="PANTHER" id="PTHR43285:SF2">
    <property type="entry name" value="ANTHRANILATE PHOSPHORIBOSYLTRANSFERASE"/>
    <property type="match status" value="1"/>
</dbReference>
<dbReference type="GO" id="GO:0005829">
    <property type="term" value="C:cytosol"/>
    <property type="evidence" value="ECO:0007669"/>
    <property type="project" value="TreeGrafter"/>
</dbReference>
<dbReference type="GO" id="GO:0000162">
    <property type="term" value="P:L-tryptophan biosynthetic process"/>
    <property type="evidence" value="ECO:0007669"/>
    <property type="project" value="InterPro"/>
</dbReference>
<reference evidence="4" key="1">
    <citation type="submission" date="2021-06" db="EMBL/GenBank/DDBJ databases">
        <authorList>
            <person name="Criscuolo A."/>
        </authorList>
    </citation>
    <scope>NUCLEOTIDE SEQUENCE</scope>
    <source>
        <strain evidence="4">CIP111600</strain>
    </source>
</reference>
<keyword evidence="4" id="KW-0328">Glycosyltransferase</keyword>
<evidence type="ECO:0000313" key="4">
    <source>
        <dbReference type="EMBL" id="CAG7621632.1"/>
    </source>
</evidence>
<protein>
    <submittedName>
        <fullName evidence="4">Anthranilate phosphoribosyltransferase</fullName>
        <ecNumber evidence="4">2.4.2.18</ecNumber>
    </submittedName>
</protein>
<evidence type="ECO:0000259" key="3">
    <source>
        <dbReference type="Pfam" id="PF02885"/>
    </source>
</evidence>
<name>A0A916NJ16_9BACL</name>
<keyword evidence="1" id="KW-0028">Amino-acid biosynthesis</keyword>
<dbReference type="Pfam" id="PF00591">
    <property type="entry name" value="Glycos_transf_3"/>
    <property type="match status" value="1"/>
</dbReference>
<keyword evidence="4" id="KW-0808">Transferase</keyword>
<organism evidence="4 5">
    <name type="scientific">Paenibacillus solanacearum</name>
    <dbReference type="NCBI Taxonomy" id="2048548"/>
    <lineage>
        <taxon>Bacteria</taxon>
        <taxon>Bacillati</taxon>
        <taxon>Bacillota</taxon>
        <taxon>Bacilli</taxon>
        <taxon>Bacillales</taxon>
        <taxon>Paenibacillaceae</taxon>
        <taxon>Paenibacillus</taxon>
    </lineage>
</organism>
<dbReference type="InterPro" id="IPR005940">
    <property type="entry name" value="Anthranilate_Pribosyl_Tfrase"/>
</dbReference>
<sequence>MKDLLKEVGRGKRGARDLSYEEARQAAEWIVNREATDAQIGAFLLAERIKMESSEELRAFIDVLRSRSHIHPVKDSMDFAGPYDGRTRSFMATFPSAFVVASCGLPVTLHSSPALPPKRGVTLEDVIRQLGIPAGVQTNRWVEAAKAGGVLFVPTEEWCPPLGALRRLREELDLRTVFNTAEKLLRFSDCAYMAVGVFHGTVFEKMARLVMNLGVRRTLIIQGVEGSEDLPIDKRSRAYVIDAGRTELMLLNPELYEMQVEAPETEWTAANQAEAAIDVLRGEAGLPCLNAVLFNSAIRLWIGEKVDSIEEGIYRARNAIDSGAAKRKFDAWKRAASPAVG</sequence>
<comment type="caution">
    <text evidence="4">The sequence shown here is derived from an EMBL/GenBank/DDBJ whole genome shotgun (WGS) entry which is preliminary data.</text>
</comment>
<proteinExistence type="predicted"/>
<keyword evidence="5" id="KW-1185">Reference proteome</keyword>
<dbReference type="GO" id="GO:0004048">
    <property type="term" value="F:anthranilate phosphoribosyltransferase activity"/>
    <property type="evidence" value="ECO:0007669"/>
    <property type="project" value="UniProtKB-EC"/>
</dbReference>
<dbReference type="InterPro" id="IPR000312">
    <property type="entry name" value="Glycosyl_Trfase_fam3"/>
</dbReference>
<dbReference type="PANTHER" id="PTHR43285">
    <property type="entry name" value="ANTHRANILATE PHOSPHORIBOSYLTRANSFERASE"/>
    <property type="match status" value="1"/>
</dbReference>
<keyword evidence="1" id="KW-0057">Aromatic amino acid biosynthesis</keyword>
<dbReference type="EC" id="2.4.2.18" evidence="4"/>
<dbReference type="Proteomes" id="UP000693672">
    <property type="component" value="Unassembled WGS sequence"/>
</dbReference>
<evidence type="ECO:0000313" key="5">
    <source>
        <dbReference type="Proteomes" id="UP000693672"/>
    </source>
</evidence>
<gene>
    <name evidence="4" type="primary">trpD_2</name>
    <name evidence="4" type="ORF">PAESOLCIP111_02354</name>
</gene>
<dbReference type="EMBL" id="CAJVAS010000008">
    <property type="protein sequence ID" value="CAG7621632.1"/>
    <property type="molecule type" value="Genomic_DNA"/>
</dbReference>
<dbReference type="Pfam" id="PF02885">
    <property type="entry name" value="Glycos_trans_3N"/>
    <property type="match status" value="1"/>
</dbReference>
<dbReference type="AlphaFoldDB" id="A0A916NJ16"/>
<evidence type="ECO:0000256" key="1">
    <source>
        <dbReference type="ARBA" id="ARBA00023141"/>
    </source>
</evidence>
<dbReference type="InterPro" id="IPR017459">
    <property type="entry name" value="Glycosyl_Trfase_fam3_N_dom"/>
</dbReference>
<evidence type="ECO:0000259" key="2">
    <source>
        <dbReference type="Pfam" id="PF00591"/>
    </source>
</evidence>
<dbReference type="RefSeq" id="WP_218092137.1">
    <property type="nucleotide sequence ID" value="NZ_CAJVAS010000008.1"/>
</dbReference>